<comment type="catalytic activity">
    <reaction evidence="14 15">
        <text>a 5'-end (N(7)-methyl 5'-triphosphoguanosine)-ribonucleoside in mRNA + H2O = N(7)-methyl-GMP + a 5'-end diphospho-ribonucleoside in mRNA + 2 H(+)</text>
        <dbReference type="Rhea" id="RHEA:65388"/>
        <dbReference type="Rhea" id="RHEA-COMP:17165"/>
        <dbReference type="Rhea" id="RHEA-COMP:17167"/>
        <dbReference type="ChEBI" id="CHEBI:15377"/>
        <dbReference type="ChEBI" id="CHEBI:15378"/>
        <dbReference type="ChEBI" id="CHEBI:58285"/>
        <dbReference type="ChEBI" id="CHEBI:156461"/>
        <dbReference type="ChEBI" id="CHEBI:167616"/>
        <dbReference type="EC" id="3.6.1.59"/>
    </reaction>
</comment>
<evidence type="ECO:0000256" key="6">
    <source>
        <dbReference type="ARBA" id="ARBA00015636"/>
    </source>
</evidence>
<comment type="similarity">
    <text evidence="3 15">Belongs to the HIT family.</text>
</comment>
<comment type="function">
    <text evidence="15">Decapping scavenger enzyme that catalyzes the cleavage of a residual cap structure following the degradation of mRNAs by the 3'-&gt;5' exosome-mediated mRNA decay pathway.</text>
</comment>
<keyword evidence="10 15" id="KW-0378">Hydrolase</keyword>
<dbReference type="SUPFAM" id="SSF102860">
    <property type="entry name" value="mRNA decapping enzyme DcpS N-terminal domain"/>
    <property type="match status" value="1"/>
</dbReference>
<dbReference type="EMBL" id="OC861266">
    <property type="protein sequence ID" value="CAD7629310.1"/>
    <property type="molecule type" value="Genomic_DNA"/>
</dbReference>
<protein>
    <recommendedName>
        <fullName evidence="6 15">m7GpppX diphosphatase</fullName>
        <ecNumber evidence="5 15">3.6.1.59</ecNumber>
    </recommendedName>
</protein>
<dbReference type="EMBL" id="CAJPIZ010006691">
    <property type="protein sequence ID" value="CAG2109740.1"/>
    <property type="molecule type" value="Genomic_DNA"/>
</dbReference>
<evidence type="ECO:0000256" key="10">
    <source>
        <dbReference type="ARBA" id="ARBA00022801"/>
    </source>
</evidence>
<comment type="subcellular location">
    <subcellularLocation>
        <location evidence="2">Cytoplasm</location>
    </subcellularLocation>
    <subcellularLocation>
        <location evidence="1 15">Nucleus</location>
    </subcellularLocation>
</comment>
<keyword evidence="7" id="KW-0963">Cytoplasm</keyword>
<evidence type="ECO:0000256" key="13">
    <source>
        <dbReference type="ARBA" id="ARBA00023242"/>
    </source>
</evidence>
<keyword evidence="20" id="KW-1185">Reference proteome</keyword>
<dbReference type="InterPro" id="IPR036265">
    <property type="entry name" value="HIT-like_sf"/>
</dbReference>
<evidence type="ECO:0000313" key="19">
    <source>
        <dbReference type="EMBL" id="CAD7629310.1"/>
    </source>
</evidence>
<evidence type="ECO:0000256" key="2">
    <source>
        <dbReference type="ARBA" id="ARBA00004496"/>
    </source>
</evidence>
<feature type="binding site" evidence="17">
    <location>
        <position position="191"/>
    </location>
    <ligand>
        <name>substrate</name>
    </ligand>
</feature>
<dbReference type="GO" id="GO:0006397">
    <property type="term" value="P:mRNA processing"/>
    <property type="evidence" value="ECO:0007669"/>
    <property type="project" value="UniProtKB-KW"/>
</dbReference>
<reference evidence="19" key="1">
    <citation type="submission" date="2020-11" db="EMBL/GenBank/DDBJ databases">
        <authorList>
            <person name="Tran Van P."/>
        </authorList>
    </citation>
    <scope>NUCLEOTIDE SEQUENCE</scope>
</reference>
<evidence type="ECO:0000256" key="7">
    <source>
        <dbReference type="ARBA" id="ARBA00022490"/>
    </source>
</evidence>
<gene>
    <name evidence="19" type="ORF">OSB1V03_LOCUS9727</name>
</gene>
<accession>A0A7R9KWE6</accession>
<dbReference type="InterPro" id="IPR019808">
    <property type="entry name" value="Histidine_triad_CS"/>
</dbReference>
<dbReference type="PIRSF" id="PIRSF028973">
    <property type="entry name" value="Scavenger_mRNA_decap_enz"/>
    <property type="match status" value="1"/>
</dbReference>
<proteinExistence type="inferred from homology"/>
<feature type="region of interest" description="Disordered" evidence="18">
    <location>
        <begin position="1"/>
        <end position="23"/>
    </location>
</feature>
<dbReference type="PANTHER" id="PTHR12978">
    <property type="entry name" value="HISTIDINE TRIAD HIT PROTEIN MEMBER"/>
    <property type="match status" value="1"/>
</dbReference>
<dbReference type="InterPro" id="IPR008594">
    <property type="entry name" value="DcpS/DCS2"/>
</dbReference>
<dbReference type="FunFam" id="3.30.200.40:FF:000001">
    <property type="entry name" value="m7GpppX diphosphatase"/>
    <property type="match status" value="1"/>
</dbReference>
<keyword evidence="13 15" id="KW-0539">Nucleus</keyword>
<dbReference type="PROSITE" id="PS00892">
    <property type="entry name" value="HIT_1"/>
    <property type="match status" value="1"/>
</dbReference>
<feature type="binding site" evidence="17">
    <location>
        <begin position="254"/>
        <end position="265"/>
    </location>
    <ligand>
        <name>substrate</name>
    </ligand>
</feature>
<evidence type="ECO:0000256" key="5">
    <source>
        <dbReference type="ARBA" id="ARBA00012520"/>
    </source>
</evidence>
<evidence type="ECO:0000256" key="16">
    <source>
        <dbReference type="PIRSR" id="PIRSR028973-1"/>
    </source>
</evidence>
<dbReference type="PANTHER" id="PTHR12978:SF0">
    <property type="entry name" value="M7GPPPX DIPHOSPHATASE"/>
    <property type="match status" value="1"/>
</dbReference>
<evidence type="ECO:0000256" key="3">
    <source>
        <dbReference type="ARBA" id="ARBA00010208"/>
    </source>
</evidence>
<evidence type="ECO:0000256" key="12">
    <source>
        <dbReference type="ARBA" id="ARBA00023187"/>
    </source>
</evidence>
<dbReference type="OrthoDB" id="10264956at2759"/>
<evidence type="ECO:0000256" key="18">
    <source>
        <dbReference type="SAM" id="MobiDB-lite"/>
    </source>
</evidence>
<keyword evidence="9 15" id="KW-0507">mRNA processing</keyword>
<dbReference type="InterPro" id="IPR011145">
    <property type="entry name" value="Scavenger_mRNA_decap_enz_N"/>
</dbReference>
<dbReference type="Pfam" id="PF11969">
    <property type="entry name" value="DcpS_C"/>
    <property type="match status" value="1"/>
</dbReference>
<evidence type="ECO:0000256" key="14">
    <source>
        <dbReference type="ARBA" id="ARBA00048222"/>
    </source>
</evidence>
<keyword evidence="11" id="KW-0007">Acetylation</keyword>
<feature type="binding site" evidence="17">
    <location>
        <position position="171"/>
    </location>
    <ligand>
        <name>substrate</name>
    </ligand>
</feature>
<dbReference type="GO" id="GO:0000290">
    <property type="term" value="P:deadenylation-dependent decapping of nuclear-transcribed mRNA"/>
    <property type="evidence" value="ECO:0007669"/>
    <property type="project" value="UniProtKB-UniRule"/>
</dbReference>
<dbReference type="Pfam" id="PF05652">
    <property type="entry name" value="DcpS"/>
    <property type="match status" value="1"/>
</dbReference>
<keyword evidence="12" id="KW-0508">mRNA splicing</keyword>
<evidence type="ECO:0000256" key="15">
    <source>
        <dbReference type="PIRNR" id="PIRNR028973"/>
    </source>
</evidence>
<evidence type="ECO:0000256" key="1">
    <source>
        <dbReference type="ARBA" id="ARBA00004123"/>
    </source>
</evidence>
<evidence type="ECO:0000256" key="11">
    <source>
        <dbReference type="ARBA" id="ARBA00022990"/>
    </source>
</evidence>
<name>A0A7R9KWE6_9ACAR</name>
<dbReference type="GO" id="GO:0000340">
    <property type="term" value="F:RNA 7-methylguanosine cap binding"/>
    <property type="evidence" value="ECO:0007669"/>
    <property type="project" value="UniProtKB-UniRule"/>
</dbReference>
<feature type="binding site" evidence="17">
    <location>
        <position position="161"/>
    </location>
    <ligand>
        <name>substrate</name>
    </ligand>
</feature>
<dbReference type="Proteomes" id="UP000759131">
    <property type="component" value="Unassembled WGS sequence"/>
</dbReference>
<sequence length="323" mass="37517">MSESGDQKSDHKKRKLDESVGHEKKTMSDITLDQFEFTRVLNERSGSKWIAIEAKHVDQKAVIILEKMAFNESNVKQILKDTDQSSDLRLDFQNDIYGNYLAFPRSELNGIKTTIIYPATDRHIHKHLRQEFAVVLETSLLYEEVTQPHIESQSQQLSLQWVHNILDHKSETERIVCDVEDPEIGFVLLPDMKWDGIAVESLYLVAISRKAGIRSLRDLNETHLPLLNNIQTKGCEAIEKKYGVTRDQLRIYIHYQPSYYHFHIHFTALANEETGFVERIHLLDTVINNITVCKDYYQKSSLLFPIKTNDPLFKKFADKQVTN</sequence>
<comment type="subunit">
    <text evidence="4">Homodimer. Associates with components of the exosome multienzyme ribonuclease complex, such as EXOSC3 and EXOSC4. Interacts with NDOR1.</text>
</comment>
<dbReference type="Gene3D" id="3.30.200.40">
    <property type="entry name" value="Scavenger mRNA decapping enzyme, N-terminal domain"/>
    <property type="match status" value="1"/>
</dbReference>
<evidence type="ECO:0000256" key="17">
    <source>
        <dbReference type="PIRSR" id="PIRSR028973-2"/>
    </source>
</evidence>
<dbReference type="GO" id="GO:0005634">
    <property type="term" value="C:nucleus"/>
    <property type="evidence" value="ECO:0007669"/>
    <property type="project" value="UniProtKB-SubCell"/>
</dbReference>
<dbReference type="Gene3D" id="3.30.428.10">
    <property type="entry name" value="HIT-like"/>
    <property type="match status" value="1"/>
</dbReference>
<evidence type="ECO:0000256" key="9">
    <source>
        <dbReference type="ARBA" id="ARBA00022664"/>
    </source>
</evidence>
<dbReference type="GO" id="GO:0140932">
    <property type="term" value="F:5'-(N(7)-methyl 5'-triphosphoguanosine)-[mRNA] diphosphatase activity"/>
    <property type="evidence" value="ECO:0007669"/>
    <property type="project" value="UniProtKB-EC"/>
</dbReference>
<dbReference type="GO" id="GO:0008380">
    <property type="term" value="P:RNA splicing"/>
    <property type="evidence" value="ECO:0007669"/>
    <property type="project" value="UniProtKB-KW"/>
</dbReference>
<feature type="active site" description="Nucleophile" evidence="16">
    <location>
        <position position="263"/>
    </location>
</feature>
<evidence type="ECO:0000256" key="4">
    <source>
        <dbReference type="ARBA" id="ARBA00011140"/>
    </source>
</evidence>
<feature type="binding site" evidence="17">
    <location>
        <position position="193"/>
    </location>
    <ligand>
        <name>substrate</name>
    </ligand>
</feature>
<evidence type="ECO:0000313" key="20">
    <source>
        <dbReference type="Proteomes" id="UP000759131"/>
    </source>
</evidence>
<dbReference type="SUPFAM" id="SSF54197">
    <property type="entry name" value="HIT-like"/>
    <property type="match status" value="1"/>
</dbReference>
<organism evidence="19">
    <name type="scientific">Medioppia subpectinata</name>
    <dbReference type="NCBI Taxonomy" id="1979941"/>
    <lineage>
        <taxon>Eukaryota</taxon>
        <taxon>Metazoa</taxon>
        <taxon>Ecdysozoa</taxon>
        <taxon>Arthropoda</taxon>
        <taxon>Chelicerata</taxon>
        <taxon>Arachnida</taxon>
        <taxon>Acari</taxon>
        <taxon>Acariformes</taxon>
        <taxon>Sarcoptiformes</taxon>
        <taxon>Oribatida</taxon>
        <taxon>Brachypylina</taxon>
        <taxon>Oppioidea</taxon>
        <taxon>Oppiidae</taxon>
        <taxon>Medioppia</taxon>
    </lineage>
</organism>
<dbReference type="AlphaFoldDB" id="A0A7R9KWE6"/>
<keyword evidence="8" id="KW-0597">Phosphoprotein</keyword>
<evidence type="ECO:0000256" key="8">
    <source>
        <dbReference type="ARBA" id="ARBA00022553"/>
    </source>
</evidence>
<dbReference type="GO" id="GO:0000932">
    <property type="term" value="C:P-body"/>
    <property type="evidence" value="ECO:0007669"/>
    <property type="project" value="TreeGrafter"/>
</dbReference>
<dbReference type="EC" id="3.6.1.59" evidence="5 15"/>
<dbReference type="FunFam" id="3.30.428.10:FF:000006">
    <property type="entry name" value="m7GpppX diphosphatase"/>
    <property type="match status" value="1"/>
</dbReference>